<comment type="caution">
    <text evidence="1">The sequence shown here is derived from an EMBL/GenBank/DDBJ whole genome shotgun (WGS) entry which is preliminary data.</text>
</comment>
<evidence type="ECO:0000313" key="1">
    <source>
        <dbReference type="EMBL" id="OGC13755.1"/>
    </source>
</evidence>
<evidence type="ECO:0000313" key="2">
    <source>
        <dbReference type="Proteomes" id="UP000177905"/>
    </source>
</evidence>
<organism evidence="1 2">
    <name type="scientific">candidate division WOR-1 bacterium RIFOXYB2_FULL_36_35</name>
    <dbReference type="NCBI Taxonomy" id="1802578"/>
    <lineage>
        <taxon>Bacteria</taxon>
        <taxon>Bacillati</taxon>
        <taxon>Saganbacteria</taxon>
    </lineage>
</organism>
<dbReference type="EMBL" id="MEUA01000048">
    <property type="protein sequence ID" value="OGC13755.1"/>
    <property type="molecule type" value="Genomic_DNA"/>
</dbReference>
<protein>
    <submittedName>
        <fullName evidence="1">Uncharacterized protein</fullName>
    </submittedName>
</protein>
<gene>
    <name evidence="1" type="ORF">A2290_07770</name>
</gene>
<proteinExistence type="predicted"/>
<dbReference type="AlphaFoldDB" id="A0A1F4RZY1"/>
<name>A0A1F4RZY1_UNCSA</name>
<reference evidence="1 2" key="1">
    <citation type="journal article" date="2016" name="Nat. Commun.">
        <title>Thousands of microbial genomes shed light on interconnected biogeochemical processes in an aquifer system.</title>
        <authorList>
            <person name="Anantharaman K."/>
            <person name="Brown C.T."/>
            <person name="Hug L.A."/>
            <person name="Sharon I."/>
            <person name="Castelle C.J."/>
            <person name="Probst A.J."/>
            <person name="Thomas B.C."/>
            <person name="Singh A."/>
            <person name="Wilkins M.J."/>
            <person name="Karaoz U."/>
            <person name="Brodie E.L."/>
            <person name="Williams K.H."/>
            <person name="Hubbard S.S."/>
            <person name="Banfield J.F."/>
        </authorList>
    </citation>
    <scope>NUCLEOTIDE SEQUENCE [LARGE SCALE GENOMIC DNA]</scope>
</reference>
<dbReference type="Proteomes" id="UP000177905">
    <property type="component" value="Unassembled WGS sequence"/>
</dbReference>
<sequence length="673" mass="74735">MENITGANINPGRTVESAKKGTTINLSDRLSKKGKKELLTKIREKVRNVSEKQLKDLLEKIDTVFEGNVLLWAVSFVVKEQISGAQLENFIFNAVEIISKMKPEVVCEKASVDYKHRGCAVSNQFINVVRQESLTALFESNLNPINPDYAKKVLSFRLGDHDPMPIMKFLKRIPENLAPLLYYAINNIDSIDATVEYYLIYNICKLGVEMAGRAVDLGADLTGMFNQSLDISVVQTDIEKLYLSLGITLSLKDIEKIIDALKFLVPEDKTLREYFELIINKLPSGMTVFLFVEFLRNFSDQRTRLKYDLADDDKFKKFISSCMDDFCGIPEYDSADKYIQKYKSILEAKLNCALPIEDIIKTAADDNKKINLSFSSAADSRGMLSLSAEAKVPFSVISLKIGGGMTLINSPIFNNSDAGTIDRPNLSGSGYNLSAAVNRKQSFGDFGSSLFALGGSYDSQEMHYSLSYKDEETGLPIDYERDMAAATTKLTFGFQHEKIFRWNKNNKPSALAPSFSLYVNPYLSRSFLGVNTEVTLKGAFGSFAPFISFKFSRDADGAKINEAYLNQGEELLANSSDLDSPYIELSVSGGNVFSINDSHRLALNGNFEKTIYSNDTGYVSSSFFLAYVPRVTSKFGTVDFMIGGGLTLSKQPESKAASGFNVLTGFTYTPPIK</sequence>
<accession>A0A1F4RZY1</accession>